<feature type="transmembrane region" description="Helical" evidence="7">
    <location>
        <begin position="413"/>
        <end position="436"/>
    </location>
</feature>
<feature type="compositionally biased region" description="Polar residues" evidence="8">
    <location>
        <begin position="1"/>
        <end position="10"/>
    </location>
</feature>
<protein>
    <recommendedName>
        <fullName evidence="9">ABC transmembrane type-1 domain-containing protein</fullName>
    </recommendedName>
</protein>
<feature type="transmembrane region" description="Helical" evidence="7">
    <location>
        <begin position="473"/>
        <end position="493"/>
    </location>
</feature>
<evidence type="ECO:0000256" key="6">
    <source>
        <dbReference type="ARBA" id="ARBA00023136"/>
    </source>
</evidence>
<gene>
    <name evidence="10" type="ORF">GCM10010423_29920</name>
</gene>
<evidence type="ECO:0000256" key="3">
    <source>
        <dbReference type="ARBA" id="ARBA00022475"/>
    </source>
</evidence>
<dbReference type="CDD" id="cd06261">
    <property type="entry name" value="TM_PBP2"/>
    <property type="match status" value="2"/>
</dbReference>
<feature type="transmembrane region" description="Helical" evidence="7">
    <location>
        <begin position="360"/>
        <end position="379"/>
    </location>
</feature>
<evidence type="ECO:0000256" key="7">
    <source>
        <dbReference type="RuleBase" id="RU363032"/>
    </source>
</evidence>
<keyword evidence="3" id="KW-1003">Cell membrane</keyword>
<dbReference type="PANTHER" id="PTHR30151:SF20">
    <property type="entry name" value="ABC TRANSPORTER PERMEASE PROTEIN HI_0355-RELATED"/>
    <property type="match status" value="1"/>
</dbReference>
<organism evidence="10 11">
    <name type="scientific">Streptomyces levis</name>
    <dbReference type="NCBI Taxonomy" id="285566"/>
    <lineage>
        <taxon>Bacteria</taxon>
        <taxon>Bacillati</taxon>
        <taxon>Actinomycetota</taxon>
        <taxon>Actinomycetes</taxon>
        <taxon>Kitasatosporales</taxon>
        <taxon>Streptomycetaceae</taxon>
        <taxon>Streptomyces</taxon>
    </lineage>
</organism>
<feature type="transmembrane region" description="Helical" evidence="7">
    <location>
        <begin position="37"/>
        <end position="60"/>
    </location>
</feature>
<keyword evidence="2 7" id="KW-0813">Transport</keyword>
<evidence type="ECO:0000259" key="9">
    <source>
        <dbReference type="PROSITE" id="PS50928"/>
    </source>
</evidence>
<comment type="subcellular location">
    <subcellularLocation>
        <location evidence="1 7">Cell membrane</location>
        <topology evidence="1 7">Multi-pass membrane protein</topology>
    </subcellularLocation>
</comment>
<dbReference type="Proteomes" id="UP001501095">
    <property type="component" value="Unassembled WGS sequence"/>
</dbReference>
<evidence type="ECO:0000313" key="11">
    <source>
        <dbReference type="Proteomes" id="UP001501095"/>
    </source>
</evidence>
<dbReference type="InterPro" id="IPR000515">
    <property type="entry name" value="MetI-like"/>
</dbReference>
<comment type="caution">
    <text evidence="10">The sequence shown here is derived from an EMBL/GenBank/DDBJ whole genome shotgun (WGS) entry which is preliminary data.</text>
</comment>
<evidence type="ECO:0000256" key="2">
    <source>
        <dbReference type="ARBA" id="ARBA00022448"/>
    </source>
</evidence>
<evidence type="ECO:0000313" key="10">
    <source>
        <dbReference type="EMBL" id="GAA2532285.1"/>
    </source>
</evidence>
<feature type="transmembrane region" description="Helical" evidence="7">
    <location>
        <begin position="124"/>
        <end position="146"/>
    </location>
</feature>
<evidence type="ECO:0000256" key="8">
    <source>
        <dbReference type="SAM" id="MobiDB-lite"/>
    </source>
</evidence>
<feature type="domain" description="ABC transmembrane type-1" evidence="9">
    <location>
        <begin position="86"/>
        <end position="270"/>
    </location>
</feature>
<feature type="transmembrane region" description="Helical" evidence="7">
    <location>
        <begin position="97"/>
        <end position="117"/>
    </location>
</feature>
<dbReference type="PROSITE" id="PS50928">
    <property type="entry name" value="ABC_TM1"/>
    <property type="match status" value="2"/>
</dbReference>
<reference evidence="11" key="1">
    <citation type="journal article" date="2019" name="Int. J. Syst. Evol. Microbiol.">
        <title>The Global Catalogue of Microorganisms (GCM) 10K type strain sequencing project: providing services to taxonomists for standard genome sequencing and annotation.</title>
        <authorList>
            <consortium name="The Broad Institute Genomics Platform"/>
            <consortium name="The Broad Institute Genome Sequencing Center for Infectious Disease"/>
            <person name="Wu L."/>
            <person name="Ma J."/>
        </authorList>
    </citation>
    <scope>NUCLEOTIDE SEQUENCE [LARGE SCALE GENOMIC DNA]</scope>
    <source>
        <strain evidence="11">JCM 6924</strain>
    </source>
</reference>
<feature type="transmembrane region" description="Helical" evidence="7">
    <location>
        <begin position="249"/>
        <end position="273"/>
    </location>
</feature>
<comment type="similarity">
    <text evidence="7">Belongs to the binding-protein-dependent transport system permease family.</text>
</comment>
<evidence type="ECO:0000256" key="1">
    <source>
        <dbReference type="ARBA" id="ARBA00004651"/>
    </source>
</evidence>
<proteinExistence type="inferred from homology"/>
<name>A0ABP6B1M2_9ACTN</name>
<evidence type="ECO:0000256" key="4">
    <source>
        <dbReference type="ARBA" id="ARBA00022692"/>
    </source>
</evidence>
<dbReference type="SUPFAM" id="SSF161098">
    <property type="entry name" value="MetI-like"/>
    <property type="match status" value="2"/>
</dbReference>
<dbReference type="InterPro" id="IPR035906">
    <property type="entry name" value="MetI-like_sf"/>
</dbReference>
<keyword evidence="6 7" id="KW-0472">Membrane</keyword>
<evidence type="ECO:0000256" key="5">
    <source>
        <dbReference type="ARBA" id="ARBA00022989"/>
    </source>
</evidence>
<dbReference type="PANTHER" id="PTHR30151">
    <property type="entry name" value="ALKANE SULFONATE ABC TRANSPORTER-RELATED, MEMBRANE SUBUNIT"/>
    <property type="match status" value="1"/>
</dbReference>
<keyword evidence="4 7" id="KW-0812">Transmembrane</keyword>
<accession>A0ABP6B1M2</accession>
<dbReference type="EMBL" id="BAAATM010000009">
    <property type="protein sequence ID" value="GAA2532285.1"/>
    <property type="molecule type" value="Genomic_DNA"/>
</dbReference>
<feature type="region of interest" description="Disordered" evidence="8">
    <location>
        <begin position="1"/>
        <end position="29"/>
    </location>
</feature>
<keyword evidence="5 7" id="KW-1133">Transmembrane helix</keyword>
<dbReference type="RefSeq" id="WP_344536907.1">
    <property type="nucleotide sequence ID" value="NZ_BAAATM010000009.1"/>
</dbReference>
<feature type="transmembrane region" description="Helical" evidence="7">
    <location>
        <begin position="152"/>
        <end position="171"/>
    </location>
</feature>
<feature type="domain" description="ABC transmembrane type-1" evidence="9">
    <location>
        <begin position="347"/>
        <end position="535"/>
    </location>
</feature>
<feature type="transmembrane region" description="Helical" evidence="7">
    <location>
        <begin position="513"/>
        <end position="534"/>
    </location>
</feature>
<dbReference type="Pfam" id="PF00528">
    <property type="entry name" value="BPD_transp_1"/>
    <property type="match status" value="2"/>
</dbReference>
<feature type="transmembrane region" description="Helical" evidence="7">
    <location>
        <begin position="304"/>
        <end position="324"/>
    </location>
</feature>
<dbReference type="Gene3D" id="1.10.3720.10">
    <property type="entry name" value="MetI-like"/>
    <property type="match status" value="2"/>
</dbReference>
<sequence length="544" mass="56685">MTSTDTSQGLRTAPVGPPSKRRSANGSRPVEGQIPGALWTLGGFTLAIGLWWLVALSGLLPSGSVPTPPSVAGDVIGNLPFYLSNAAPTLVTALEGFAIAAVISLVFGAVGSLTGLLERSVSRVALAIYCLPLPALLPLISSLLGPGQPTRITMAVLFSFFPMLIGVIAGLRATPADIAAIVHCAGGGRLQILRKVGLRSALPNIVAGTRIAGPGAFLGALVAEFSGADNGLGVVLVVSQQKLQTAQTWGVAIVATVIGGLLYGTITAIGRWLHVEPVDSQTTFGAMPGAGRLERAAEYLTPSVALIVIWVAIIEFGGVSPLVFKTPLEVWDYLFSDPAAAAHRSALTTDWLITMRDGGMIFGVGMAGAVVAGCVLVSFPALLRLGLPLLLVSQCVPQIAFIPLLVAICGRGYAFVIVTGLLVVFFPAMIVIVTALEERSRSTIDVVSVYGGGRWAVLRFVRLPGSVPGILNAARISIPLALFGAVVAEWLVTGNGISQAMTTAATTFDYTRLWADVVVVSVTVIVLYEVVAVLHERARRRFSV</sequence>
<keyword evidence="11" id="KW-1185">Reference proteome</keyword>